<protein>
    <submittedName>
        <fullName evidence="6">Endonuclease/exonuclease/phosphatase domain-containing protein</fullName>
    </submittedName>
</protein>
<dbReference type="InterPro" id="IPR036691">
    <property type="entry name" value="Endo/exonu/phosph_ase_sf"/>
</dbReference>
<comment type="caution">
    <text evidence="5">The sequence shown here is derived from an EMBL/GenBank/DDBJ whole genome shotgun (WGS) entry which is preliminary data.</text>
</comment>
<feature type="signal peptide" evidence="3">
    <location>
        <begin position="1"/>
        <end position="21"/>
    </location>
</feature>
<evidence type="ECO:0000313" key="5">
    <source>
        <dbReference type="EMBL" id="CAI3974688.1"/>
    </source>
</evidence>
<dbReference type="Proteomes" id="UP001152797">
    <property type="component" value="Unassembled WGS sequence"/>
</dbReference>
<feature type="region of interest" description="Disordered" evidence="2">
    <location>
        <begin position="533"/>
        <end position="567"/>
    </location>
</feature>
<keyword evidence="6" id="KW-0255">Endonuclease</keyword>
<keyword evidence="7" id="KW-1185">Reference proteome</keyword>
<keyword evidence="1" id="KW-0863">Zinc-finger</keyword>
<reference evidence="6 7" key="2">
    <citation type="submission" date="2024-05" db="EMBL/GenBank/DDBJ databases">
        <authorList>
            <person name="Chen Y."/>
            <person name="Shah S."/>
            <person name="Dougan E. K."/>
            <person name="Thang M."/>
            <person name="Chan C."/>
        </authorList>
    </citation>
    <scope>NUCLEOTIDE SEQUENCE [LARGE SCALE GENOMIC DNA]</scope>
</reference>
<dbReference type="GO" id="GO:0008270">
    <property type="term" value="F:zinc ion binding"/>
    <property type="evidence" value="ECO:0007669"/>
    <property type="project" value="UniProtKB-KW"/>
</dbReference>
<gene>
    <name evidence="5" type="ORF">C1SCF055_LOCUS3073</name>
</gene>
<dbReference type="SUPFAM" id="SSF56219">
    <property type="entry name" value="DNase I-like"/>
    <property type="match status" value="1"/>
</dbReference>
<dbReference type="PROSITE" id="PS50157">
    <property type="entry name" value="ZINC_FINGER_C2H2_2"/>
    <property type="match status" value="1"/>
</dbReference>
<feature type="compositionally biased region" description="Basic residues" evidence="2">
    <location>
        <begin position="121"/>
        <end position="144"/>
    </location>
</feature>
<keyword evidence="1" id="KW-0479">Metal-binding</keyword>
<keyword evidence="1" id="KW-0862">Zinc</keyword>
<reference evidence="5" key="1">
    <citation type="submission" date="2022-10" db="EMBL/GenBank/DDBJ databases">
        <authorList>
            <person name="Chen Y."/>
            <person name="Dougan E. K."/>
            <person name="Chan C."/>
            <person name="Rhodes N."/>
            <person name="Thang M."/>
        </authorList>
    </citation>
    <scope>NUCLEOTIDE SEQUENCE</scope>
</reference>
<feature type="domain" description="C2H2-type" evidence="4">
    <location>
        <begin position="2550"/>
        <end position="2573"/>
    </location>
</feature>
<feature type="compositionally biased region" description="Pro residues" evidence="2">
    <location>
        <begin position="543"/>
        <end position="553"/>
    </location>
</feature>
<dbReference type="EMBL" id="CAMXCT010000151">
    <property type="protein sequence ID" value="CAI3974688.1"/>
    <property type="molecule type" value="Genomic_DNA"/>
</dbReference>
<keyword evidence="6" id="KW-0540">Nuclease</keyword>
<dbReference type="PANTHER" id="PTHR47027:SF20">
    <property type="entry name" value="REVERSE TRANSCRIPTASE-LIKE PROTEIN WITH RNA-DIRECTED DNA POLYMERASE DOMAIN"/>
    <property type="match status" value="1"/>
</dbReference>
<dbReference type="Gene3D" id="3.60.10.10">
    <property type="entry name" value="Endonuclease/exonuclease/phosphatase"/>
    <property type="match status" value="1"/>
</dbReference>
<feature type="compositionally biased region" description="Polar residues" evidence="2">
    <location>
        <begin position="32"/>
        <end position="52"/>
    </location>
</feature>
<keyword evidence="6" id="KW-0378">Hydrolase</keyword>
<dbReference type="PANTHER" id="PTHR47027">
    <property type="entry name" value="REVERSE TRANSCRIPTASE DOMAIN-CONTAINING PROTEIN"/>
    <property type="match status" value="1"/>
</dbReference>
<evidence type="ECO:0000256" key="3">
    <source>
        <dbReference type="SAM" id="SignalP"/>
    </source>
</evidence>
<dbReference type="PROSITE" id="PS00028">
    <property type="entry name" value="ZINC_FINGER_C2H2_1"/>
    <property type="match status" value="1"/>
</dbReference>
<feature type="region of interest" description="Disordered" evidence="2">
    <location>
        <begin position="118"/>
        <end position="187"/>
    </location>
</feature>
<feature type="compositionally biased region" description="Basic and acidic residues" evidence="2">
    <location>
        <begin position="156"/>
        <end position="165"/>
    </location>
</feature>
<dbReference type="InterPro" id="IPR013087">
    <property type="entry name" value="Znf_C2H2_type"/>
</dbReference>
<evidence type="ECO:0000256" key="2">
    <source>
        <dbReference type="SAM" id="MobiDB-lite"/>
    </source>
</evidence>
<evidence type="ECO:0000256" key="1">
    <source>
        <dbReference type="PROSITE-ProRule" id="PRU00042"/>
    </source>
</evidence>
<dbReference type="EMBL" id="CAMXCT030000151">
    <property type="protein sequence ID" value="CAL4762000.1"/>
    <property type="molecule type" value="Genomic_DNA"/>
</dbReference>
<organism evidence="5">
    <name type="scientific">Cladocopium goreaui</name>
    <dbReference type="NCBI Taxonomy" id="2562237"/>
    <lineage>
        <taxon>Eukaryota</taxon>
        <taxon>Sar</taxon>
        <taxon>Alveolata</taxon>
        <taxon>Dinophyceae</taxon>
        <taxon>Suessiales</taxon>
        <taxon>Symbiodiniaceae</taxon>
        <taxon>Cladocopium</taxon>
    </lineage>
</organism>
<dbReference type="OrthoDB" id="415871at2759"/>
<keyword evidence="3" id="KW-0732">Signal</keyword>
<accession>A0A9P1FFW1</accession>
<evidence type="ECO:0000259" key="4">
    <source>
        <dbReference type="PROSITE" id="PS50157"/>
    </source>
</evidence>
<evidence type="ECO:0000313" key="7">
    <source>
        <dbReference type="Proteomes" id="UP001152797"/>
    </source>
</evidence>
<feature type="compositionally biased region" description="Low complexity" evidence="2">
    <location>
        <begin position="60"/>
        <end position="75"/>
    </location>
</feature>
<feature type="region of interest" description="Disordered" evidence="2">
    <location>
        <begin position="32"/>
        <end position="78"/>
    </location>
</feature>
<sequence>MFFLVLLYTVILNFVHHYAYAEKECKTPTSHCSTSLVPTSHGQSHFGSNSTRIPLLETTSPSQQRSSFSQQDQSSNGILRRPMALQILHEDGESNSRHMWWMLGNVDDVPRPYLRAQATAKTRRRTQSPRQRNANRRSNSRRTQWRTEPPEPAGGKGHEKGKQQEKGGAAAFGHLPPSTTWISPPEVPFDKEDAELLALRHLHSQIRGQAGEQSEEVRKALAVIEANTRKDDAKSYKQLIYLLTQARKKLSDVEEQWDSFRSQWSDYLDKATKMWTAHIDSYEEGEQKFSEKRREAALYLQYIRTQLHDVHVRTMAMEGTVPSGELQEGQTALDATMTIEDVEEPIAEPQLAQLKTDLKGVVQKVKDTIEEKMSKRSLSARAGDGDDIQLVEASLACCSTTASWRGEGRKRRRARFRRLTFWPTVEAVTSRGRVQYEICNLLVDHNTKIDFDLNANQCGFVEGVLPSLHSVVMEEDYINLWDAQIRALWLEHSVQSPILAPHLDGLFFEHFLKDKSHPVPVSDLRELGILKQHGPDHGEVPNLPDPPEHPTAPHPEQGQADAHTPSQPLHRFPVWTQELWALLQNAGATELLEEGPIMYLDSFYISHETCRRQEVNRPVRLDRNYEQWAMTIKEVWIDFFDRHAEFEVFLIQPNPPTPVTRGTVASLLVVQHPLRHQVAGLTTAIVDDIAGHRIDQVAHSFTDRLSHRQILRQAAVLNDCLEIERRGQGACTIRAGPHVFPPDQEIRLHDGLGLVIEVPMLIDEERWQRFVVPRLREINPRDIHPPEPVFSEELHIGHRRSPPLTHFSGFWVSPRHIGNMLTAVTCGTTTSALTCGEVPHYISQMAIIWKSSLEILIVEIHYTVKVKKNHRLSFKFQFRKHTRFRINNNNMSQVLTHATRVSGTAIFVAKDRFHGGDSMVVIPSHDMQYGNVNMGNTWNFMCVNANECGHFDFNPNAAAFFPDQLSIFGQPEYIQDLQLAWQFSAFAWEEEEASIVVAVWFVDHRWHWPHHDRYRTARLYADFTQWEQTILRTWRDFIQPGTPYEISRVTPTPPSRHNEASSHIVIIQHPRPDWVTSVVTVQDSYANGPSTTTQWAITTHEHILLDNLLLVIGRLSQCTGAHPQLRCQAWYNTEILQLGRPIPGHNGYGIIIHLSPQPAPVQHNAAEGPVLLQLSALLQRSDDKPGDCERLTTDSVAQDQWPQSPMYFPEVGDLQRADWKDDQAKILVQILHDAPPILSSGIPTAIEINEIYAAQDVELELYRHGDFNALHIFVENMTQSLLILPPLKKTRAVILYEETWRTRVRCLHFEDVKPQHELRHPCQRIRTPWPAPQPQRPHQPAPFPVFSDLPEATACTLELDTAELEQMLTAPQDYLWTDYSVFDLPDFIRSALDSCQPVDQIDRYVIYTDGSSQTKHRHRPPLWVAERDISDSWAFAVFAEQYADESGRPWKLQFLGLQCQVVLYEATASHYIGTTKIGSDASETEGLFWSGMWRLAQNNCIPTVFVSDSRLTGDQAMGRIGIADINEPYRNLRAVFQTLAACLPGGFAPTDMRRFAPISLPSKRSDMQFETQPASMQKTNFMLSAASANVQTFYRGQEGYANKLTYVREQFVAHGINILGLQECRTDTGASQHQDVLRLAGGCDKGCLGIEIWINLAQPFLYQGGQPQRFTRGDFVVVARDPRHLLVHAKNSSIDLWLLAAHAPHSGADSSVREEWWHNLSTLISTHATGDNIIIMMDANAATGPQDGRHVFNNDDKTTANTGHFRALLHDHSLCVPATLDTHEGPQGTWISPVDESLHRIDYVLSICIAALRRGEGILGTKNNKHPSTSQRLCAKRHAVQKAIGELPTDSAASQILYALKPVIGPTNPKLRKATPLPQVLQADGTPCDSPASDLPTLTDLEAAFRRVKDHKAVGEDHIPPELCHHFPVSMARWAYSQLLKLCTHGQEALLHKGGVLVAAWKKKGPQHLCESYRSLLISSHVAKSVHRAVRDHQSTIYEAFLQSAQIGGRKSIPVSLGVHYIRAAARRAKHLSRSHALVFLDLREAFYRVLRPISVGGHIPDSLLATVAARLHLPADALADLQALLQLPSGTSMAGLPWHMCRALQALHTNTHFKMMTQTDRVHTLIGSRPGDPFADVVFGYMFSRILTIVEKRLGEIGILETFEDAEATGIFVDAANAPIVEHTLLGPTWMDDLCLTLSHQTAAGVESQAGVAASILLETCTAHGVTPNLDRGKSEILFTFRGAGSRKLRVKYFSAANGQQMPITTEYGTQNISVVGHYTHLGSIAHHTGLSHREVRRRIAIGNAAFATHRKLLFQNAAFSLQRRAELFQSLVVSKIAYSMESWTFGDNKTFEYFRTAILRLYRRLLKLPPDAAIQDADVLTQDMLRIVRLRYLGLLYKCEAVTPWAIFRADHNWLALLCDDLQWLWALIADTSRLRDPAQHFEDWEYVLRYHRSYWKTLLQRGARLSCMKREDDMMIRRLHQDVLCHLSDRGRLHTAPVRELFDERQQQHHFGCMYCAKRCRSKAGEGAHLFRAHGIVAHERQWIAGTICEACLREFHSHDKLQAHLRTAHYCRGILSSRPIYQTVAPGKGSKINNELREQHDGLLPVQRVHGPHRQDVPPGQVELHHQPLFEALALQIYETDEKDLARLFAALQNTISEHYIGWTQTRITLQAVAQGFTEEAVMDTHLTREQIQQLLSDLGDAAHWPFLQAVETDSAEASHLYPLELYELWCHDLANLECAWSPFATTCPRVFYRERVILHAYSGRRRPGDFQWFVDKIAATKHLQDVIVVSVDLVIDSTWGTSAVPVHRNTGLMPWEMAT</sequence>
<name>A0A9P1FFW1_9DINO</name>
<dbReference type="EMBL" id="CAMXCT020000151">
    <property type="protein sequence ID" value="CAL1128063.1"/>
    <property type="molecule type" value="Genomic_DNA"/>
</dbReference>
<dbReference type="GO" id="GO:0004519">
    <property type="term" value="F:endonuclease activity"/>
    <property type="evidence" value="ECO:0007669"/>
    <property type="project" value="UniProtKB-KW"/>
</dbReference>
<proteinExistence type="predicted"/>
<evidence type="ECO:0000313" key="6">
    <source>
        <dbReference type="EMBL" id="CAL4762000.1"/>
    </source>
</evidence>
<feature type="chain" id="PRO_5043272077" evidence="3">
    <location>
        <begin position="22"/>
        <end position="2824"/>
    </location>
</feature>